<evidence type="ECO:0000256" key="9">
    <source>
        <dbReference type="ARBA" id="ARBA00022553"/>
    </source>
</evidence>
<dbReference type="CDD" id="cd16985">
    <property type="entry name" value="ANTH_N_AP180"/>
    <property type="match status" value="1"/>
</dbReference>
<dbReference type="GO" id="GO:0005545">
    <property type="term" value="F:1-phosphatidylinositol binding"/>
    <property type="evidence" value="ECO:0007669"/>
    <property type="project" value="InterPro"/>
</dbReference>
<dbReference type="InterPro" id="IPR008942">
    <property type="entry name" value="ENTH_VHS"/>
</dbReference>
<comment type="function">
    <text evidence="18">Cytoplasmic adapter protein that plays a critical role in clathrin-mediated endocytosis which is important in processes such as internalization of cell receptors, synaptic transmission or removal of apoptotic cells. Recruits AP-2 and attaches clathrin triskelions to the cytoplasmic side of plasma membrane leading to clathrin-coated vesicles (CCVs) assembly. Furthermore, regulates clathrin-coated vesicle size and maturation by directly sensing and driving membrane curvature. In addition to binding to clathrin, mediates the endocytosis of small R-SNARES (Soluble NSF Attachment Protein REceptors) between plasma membranes and endosomes including VAMP2, VAMP3, VAMP4, VAMP7 or VAMP8. In turn, PICALM-dependent SNARE endocytosis is required for the formation and maturation of autophagic precursors. Modulates thereby autophagy and the turnover of autophagy substrates such as MAPT/TAU or amyloid precursor protein cleaved C-terminal fragment (APP-CTF).</text>
</comment>
<dbReference type="SMART" id="SM00273">
    <property type="entry name" value="ENTH"/>
    <property type="match status" value="1"/>
</dbReference>
<dbReference type="GO" id="GO:0072583">
    <property type="term" value="P:clathrin-dependent endocytosis"/>
    <property type="evidence" value="ECO:0007669"/>
    <property type="project" value="InterPro"/>
</dbReference>
<evidence type="ECO:0000256" key="1">
    <source>
        <dbReference type="ARBA" id="ARBA00004123"/>
    </source>
</evidence>
<keyword evidence="17" id="KW-0968">Cytoplasmic vesicle</keyword>
<dbReference type="Pfam" id="PF07651">
    <property type="entry name" value="ANTH"/>
    <property type="match status" value="1"/>
</dbReference>
<dbReference type="Gene3D" id="1.25.40.90">
    <property type="match status" value="1"/>
</dbReference>
<evidence type="ECO:0000256" key="8">
    <source>
        <dbReference type="ARBA" id="ARBA00022499"/>
    </source>
</evidence>
<evidence type="ECO:0000256" key="3">
    <source>
        <dbReference type="ARBA" id="ARBA00004236"/>
    </source>
</evidence>
<evidence type="ECO:0000256" key="7">
    <source>
        <dbReference type="ARBA" id="ARBA00022475"/>
    </source>
</evidence>
<reference evidence="24" key="1">
    <citation type="submission" date="2025-08" db="UniProtKB">
        <authorList>
            <consortium name="Ensembl"/>
        </authorList>
    </citation>
    <scope>IDENTIFICATION</scope>
</reference>
<keyword evidence="12" id="KW-0007">Acetylation</keyword>
<reference evidence="24" key="2">
    <citation type="submission" date="2025-09" db="UniProtKB">
        <authorList>
            <consortium name="Ensembl"/>
        </authorList>
    </citation>
    <scope>IDENTIFICATION</scope>
</reference>
<keyword evidence="10" id="KW-0254">Endocytosis</keyword>
<evidence type="ECO:0000256" key="12">
    <source>
        <dbReference type="ARBA" id="ARBA00022990"/>
    </source>
</evidence>
<evidence type="ECO:0000256" key="4">
    <source>
        <dbReference type="ARBA" id="ARBA00004555"/>
    </source>
</evidence>
<dbReference type="GO" id="GO:0005546">
    <property type="term" value="F:phosphatidylinositol-4,5-bisphosphate binding"/>
    <property type="evidence" value="ECO:0007669"/>
    <property type="project" value="TreeGrafter"/>
</dbReference>
<dbReference type="PANTHER" id="PTHR22951">
    <property type="entry name" value="CLATHRIN ASSEMBLY PROTEIN"/>
    <property type="match status" value="1"/>
</dbReference>
<evidence type="ECO:0000256" key="6">
    <source>
        <dbReference type="ARBA" id="ARBA00008011"/>
    </source>
</evidence>
<dbReference type="InterPro" id="IPR013809">
    <property type="entry name" value="ENTH"/>
</dbReference>
<comment type="similarity">
    <text evidence="6">Belongs to the PICALM/SNAP91 family.</text>
</comment>
<dbReference type="GO" id="GO:0005794">
    <property type="term" value="C:Golgi apparatus"/>
    <property type="evidence" value="ECO:0007669"/>
    <property type="project" value="UniProtKB-SubCell"/>
</dbReference>
<dbReference type="PANTHER" id="PTHR22951:SF16">
    <property type="entry name" value="PHOSPHATIDYLINOSITOL-BINDING CLATHRIN ASSEMBLY PROTEIN"/>
    <property type="match status" value="1"/>
</dbReference>
<evidence type="ECO:0000256" key="21">
    <source>
        <dbReference type="SAM" id="Coils"/>
    </source>
</evidence>
<dbReference type="GO" id="GO:0030136">
    <property type="term" value="C:clathrin-coated vesicle"/>
    <property type="evidence" value="ECO:0007669"/>
    <property type="project" value="UniProtKB-SubCell"/>
</dbReference>
<evidence type="ECO:0000313" key="24">
    <source>
        <dbReference type="Ensembl" id="ENSSANP00000089742.1"/>
    </source>
</evidence>
<feature type="domain" description="ENTH" evidence="23">
    <location>
        <begin position="14"/>
        <end position="145"/>
    </location>
</feature>
<evidence type="ECO:0000256" key="18">
    <source>
        <dbReference type="ARBA" id="ARBA00055144"/>
    </source>
</evidence>
<dbReference type="Proteomes" id="UP000472260">
    <property type="component" value="Unassembled WGS sequence"/>
</dbReference>
<protein>
    <recommendedName>
        <fullName evidence="20">Phosphatidylinositol-binding clathrin assembly protein</fullName>
    </recommendedName>
</protein>
<dbReference type="SUPFAM" id="SSF48464">
    <property type="entry name" value="ENTH/VHS domain"/>
    <property type="match status" value="1"/>
</dbReference>
<accession>A0A671S232</accession>
<organism evidence="24 25">
    <name type="scientific">Sinocyclocheilus anshuiensis</name>
    <dbReference type="NCBI Taxonomy" id="1608454"/>
    <lineage>
        <taxon>Eukaryota</taxon>
        <taxon>Metazoa</taxon>
        <taxon>Chordata</taxon>
        <taxon>Craniata</taxon>
        <taxon>Vertebrata</taxon>
        <taxon>Euteleostomi</taxon>
        <taxon>Actinopterygii</taxon>
        <taxon>Neopterygii</taxon>
        <taxon>Teleostei</taxon>
        <taxon>Ostariophysi</taxon>
        <taxon>Cypriniformes</taxon>
        <taxon>Cyprinidae</taxon>
        <taxon>Cyprininae</taxon>
        <taxon>Sinocyclocheilus</taxon>
    </lineage>
</organism>
<dbReference type="Gene3D" id="1.20.58.150">
    <property type="entry name" value="ANTH domain"/>
    <property type="match status" value="1"/>
</dbReference>
<dbReference type="Ensembl" id="ENSSANT00000095331.1">
    <property type="protein sequence ID" value="ENSSANP00000089742.1"/>
    <property type="gene ID" value="ENSSANG00000042709.1"/>
</dbReference>
<evidence type="ECO:0000256" key="2">
    <source>
        <dbReference type="ARBA" id="ARBA00004132"/>
    </source>
</evidence>
<evidence type="ECO:0000259" key="23">
    <source>
        <dbReference type="PROSITE" id="PS50942"/>
    </source>
</evidence>
<name>A0A671S232_9TELE</name>
<keyword evidence="7" id="KW-1003">Cell membrane</keyword>
<evidence type="ECO:0000256" key="13">
    <source>
        <dbReference type="ARBA" id="ARBA00023034"/>
    </source>
</evidence>
<proteinExistence type="inferred from homology"/>
<comment type="subcellular location">
    <subcellularLocation>
        <location evidence="3">Cell membrane</location>
    </subcellularLocation>
    <subcellularLocation>
        <location evidence="2">Cytoplasmic vesicle</location>
        <location evidence="2">Clathrin-coated vesicle</location>
    </subcellularLocation>
    <subcellularLocation>
        <location evidence="4">Golgi apparatus</location>
    </subcellularLocation>
    <subcellularLocation>
        <location evidence="5">Membrane</location>
        <location evidence="5">Clathrin-coated pit</location>
    </subcellularLocation>
    <subcellularLocation>
        <location evidence="1">Nucleus</location>
    </subcellularLocation>
</comment>
<keyword evidence="11" id="KW-0832">Ubl conjugation</keyword>
<dbReference type="PROSITE" id="PS50942">
    <property type="entry name" value="ENTH"/>
    <property type="match status" value="1"/>
</dbReference>
<dbReference type="SUPFAM" id="SSF89009">
    <property type="entry name" value="GAT-like domain"/>
    <property type="match status" value="1"/>
</dbReference>
<dbReference type="InterPro" id="IPR045192">
    <property type="entry name" value="AP180-like"/>
</dbReference>
<evidence type="ECO:0000256" key="22">
    <source>
        <dbReference type="SAM" id="MobiDB-lite"/>
    </source>
</evidence>
<keyword evidence="13" id="KW-0333">Golgi apparatus</keyword>
<evidence type="ECO:0000256" key="20">
    <source>
        <dbReference type="ARBA" id="ARBA00068054"/>
    </source>
</evidence>
<evidence type="ECO:0000256" key="14">
    <source>
        <dbReference type="ARBA" id="ARBA00023136"/>
    </source>
</evidence>
<keyword evidence="15" id="KW-0168">Coated pit</keyword>
<evidence type="ECO:0000256" key="19">
    <source>
        <dbReference type="ARBA" id="ARBA00061829"/>
    </source>
</evidence>
<dbReference type="GO" id="GO:0098894">
    <property type="term" value="C:extrinsic component of presynaptic endocytic zone membrane"/>
    <property type="evidence" value="ECO:0007669"/>
    <property type="project" value="TreeGrafter"/>
</dbReference>
<feature type="compositionally biased region" description="Polar residues" evidence="22">
    <location>
        <begin position="596"/>
        <end position="607"/>
    </location>
</feature>
<evidence type="ECO:0000256" key="5">
    <source>
        <dbReference type="ARBA" id="ARBA00004600"/>
    </source>
</evidence>
<keyword evidence="14" id="KW-0472">Membrane</keyword>
<keyword evidence="25" id="KW-1185">Reference proteome</keyword>
<evidence type="ECO:0000313" key="25">
    <source>
        <dbReference type="Proteomes" id="UP000472260"/>
    </source>
</evidence>
<feature type="region of interest" description="Disordered" evidence="22">
    <location>
        <begin position="572"/>
        <end position="612"/>
    </location>
</feature>
<evidence type="ECO:0000256" key="16">
    <source>
        <dbReference type="ARBA" id="ARBA00023242"/>
    </source>
</evidence>
<dbReference type="GO" id="GO:0005905">
    <property type="term" value="C:clathrin-coated pit"/>
    <property type="evidence" value="ECO:0007669"/>
    <property type="project" value="UniProtKB-SubCell"/>
</dbReference>
<dbReference type="InterPro" id="IPR011417">
    <property type="entry name" value="ANTH_dom"/>
</dbReference>
<keyword evidence="9" id="KW-0597">Phosphoprotein</keyword>
<dbReference type="AlphaFoldDB" id="A0A671S232"/>
<dbReference type="GO" id="GO:0032050">
    <property type="term" value="F:clathrin heavy chain binding"/>
    <property type="evidence" value="ECO:0007669"/>
    <property type="project" value="TreeGrafter"/>
</dbReference>
<dbReference type="FunFam" id="1.20.58.150:FF:000001">
    <property type="entry name" value="phosphatidylinositol-binding clathrin assembly protein-like isoform X1"/>
    <property type="match status" value="1"/>
</dbReference>
<dbReference type="GO" id="GO:0008021">
    <property type="term" value="C:synaptic vesicle"/>
    <property type="evidence" value="ECO:0007669"/>
    <property type="project" value="TreeGrafter"/>
</dbReference>
<dbReference type="InterPro" id="IPR014712">
    <property type="entry name" value="ANTH_dom_sf"/>
</dbReference>
<feature type="coiled-coil region" evidence="21">
    <location>
        <begin position="321"/>
        <end position="348"/>
    </location>
</feature>
<gene>
    <name evidence="24" type="primary">picalmb</name>
</gene>
<comment type="subunit">
    <text evidence="19">Binds to clathrin; involves primarily the C-terminal sequences, but the full-length protein is required for full binding capacity. Binds phosphatidylinositol 4,5- bisphosphate. Interacts with PIMREG; this interaction may change the subcellular location into the nucleus. Interacts with AP2A1 (via its alpha-appendage domain). Interacts (via N-terminus) with VAMP2; VAMP3; VAMP7 and VAMP8 (Via N-terminus). Interacts with LC3/MAP1LC3A.</text>
</comment>
<evidence type="ECO:0000256" key="11">
    <source>
        <dbReference type="ARBA" id="ARBA00022843"/>
    </source>
</evidence>
<dbReference type="GO" id="GO:0016185">
    <property type="term" value="P:synaptic vesicle budding from presynaptic endocytic zone membrane"/>
    <property type="evidence" value="ECO:0007669"/>
    <property type="project" value="TreeGrafter"/>
</dbReference>
<keyword evidence="21" id="KW-0175">Coiled coil</keyword>
<evidence type="ECO:0000256" key="17">
    <source>
        <dbReference type="ARBA" id="ARBA00023329"/>
    </source>
</evidence>
<evidence type="ECO:0000256" key="15">
    <source>
        <dbReference type="ARBA" id="ARBA00023176"/>
    </source>
</evidence>
<dbReference type="GO" id="GO:0048268">
    <property type="term" value="P:clathrin coat assembly"/>
    <property type="evidence" value="ECO:0007669"/>
    <property type="project" value="InterPro"/>
</dbReference>
<dbReference type="GO" id="GO:0005634">
    <property type="term" value="C:nucleus"/>
    <property type="evidence" value="ECO:0007669"/>
    <property type="project" value="UniProtKB-SubCell"/>
</dbReference>
<evidence type="ECO:0000256" key="10">
    <source>
        <dbReference type="ARBA" id="ARBA00022583"/>
    </source>
</evidence>
<dbReference type="FunFam" id="1.25.40.90:FF:000001">
    <property type="entry name" value="phosphatidylinositol-binding clathrin assembly protein-like isoform X1"/>
    <property type="match status" value="1"/>
</dbReference>
<keyword evidence="8" id="KW-1017">Isopeptide bond</keyword>
<sequence>MSGQSITDRITAAQHSVTGSAVSKTVCKATTHEIMGPKKKHLDYLIHCTNEMNVNIPQLADSLFERTTNTSWVVVFKSLITTHHLMVYGNERFIQYLASRNTLFNLSNFLDKSGLQGYDMSTFIRRYSRYLNEKAVSYRQVAFDFTKVKRGVDGVMRTMNTEKLLKTIPIIQNQMDALLDFNVNANELTNGVINAAFMLLFKDSIRLFAAYNEGIINLLEKYFDMKKVQCKEGLDIYKKFLTRMTRISEFLKVAEQVGIDRGDIPDLSQAPSSLLDALEQHLASLEGKKVKDSTAASRASTLSNAVSSLANTGMSFTKVDEREKQAALEEEQARLKALKEQRLKELSKRPSFPTTDTSPVSTTAACISTAPAIDLFSTPSCSNGALKMESDLFDFQTNFHSSMQPGTSVATAWGDPFSSSEAVDDSIPNLNPFLTKLVFDGAHLPVMSSDGVSFSSRTSGHEIFGDQYNPFIDSSSSVSTSYKRTVRIEHLISGYGAPQIPPPQSSGELRVDFESVFGTKAASSNSLDTDAGILKPTVAGSNQSSNLLPEKLVSDDLDSSLANLVGNLGIGNGTTKNDIHWNQPGEKKLTGGMNWQPKTAPSTTWNPVSMPPSIMTFPATTPTGMMGYGMPPQMPSMSMMTQPTMMYTQPVMRPSNPFGSVSSAQMQFM</sequence>
<dbReference type="GO" id="GO:0000149">
    <property type="term" value="F:SNARE binding"/>
    <property type="evidence" value="ECO:0007669"/>
    <property type="project" value="TreeGrafter"/>
</dbReference>
<keyword evidence="16" id="KW-0539">Nucleus</keyword>